<name>A0ABV2Z6H0_9ACTN</name>
<protein>
    <submittedName>
        <fullName evidence="1">Uncharacterized protein</fullName>
    </submittedName>
</protein>
<keyword evidence="2" id="KW-1185">Reference proteome</keyword>
<sequence>MSGYLPGSFLTTKAGTGEFATLLRFLPDPAVKAPLWEWKPGEIPHVISERRRRFGVDEEEFVYG</sequence>
<dbReference type="Proteomes" id="UP001550853">
    <property type="component" value="Unassembled WGS sequence"/>
</dbReference>
<dbReference type="RefSeq" id="WP_037678768.1">
    <property type="nucleotide sequence ID" value="NZ_JBEZVI010000028.1"/>
</dbReference>
<organism evidence="1 2">
    <name type="scientific">Streptomyces catenulae</name>
    <dbReference type="NCBI Taxonomy" id="66875"/>
    <lineage>
        <taxon>Bacteria</taxon>
        <taxon>Bacillati</taxon>
        <taxon>Actinomycetota</taxon>
        <taxon>Actinomycetes</taxon>
        <taxon>Kitasatosporales</taxon>
        <taxon>Streptomycetaceae</taxon>
        <taxon>Streptomyces</taxon>
    </lineage>
</organism>
<accession>A0ABV2Z6H0</accession>
<reference evidence="1 2" key="1">
    <citation type="submission" date="2024-06" db="EMBL/GenBank/DDBJ databases">
        <title>The Natural Products Discovery Center: Release of the First 8490 Sequenced Strains for Exploring Actinobacteria Biosynthetic Diversity.</title>
        <authorList>
            <person name="Kalkreuter E."/>
            <person name="Kautsar S.A."/>
            <person name="Yang D."/>
            <person name="Bader C.D."/>
            <person name="Teijaro C.N."/>
            <person name="Fluegel L."/>
            <person name="Davis C.M."/>
            <person name="Simpson J.R."/>
            <person name="Lauterbach L."/>
            <person name="Steele A.D."/>
            <person name="Gui C."/>
            <person name="Meng S."/>
            <person name="Li G."/>
            <person name="Viehrig K."/>
            <person name="Ye F."/>
            <person name="Su P."/>
            <person name="Kiefer A.F."/>
            <person name="Nichols A."/>
            <person name="Cepeda A.J."/>
            <person name="Yan W."/>
            <person name="Fan B."/>
            <person name="Jiang Y."/>
            <person name="Adhikari A."/>
            <person name="Zheng C.-J."/>
            <person name="Schuster L."/>
            <person name="Cowan T.M."/>
            <person name="Smanski M.J."/>
            <person name="Chevrette M.G."/>
            <person name="De Carvalho L.P.S."/>
            <person name="Shen B."/>
        </authorList>
    </citation>
    <scope>NUCLEOTIDE SEQUENCE [LARGE SCALE GENOMIC DNA]</scope>
    <source>
        <strain evidence="1 2">NPDC033039</strain>
    </source>
</reference>
<comment type="caution">
    <text evidence="1">The sequence shown here is derived from an EMBL/GenBank/DDBJ whole genome shotgun (WGS) entry which is preliminary data.</text>
</comment>
<evidence type="ECO:0000313" key="2">
    <source>
        <dbReference type="Proteomes" id="UP001550853"/>
    </source>
</evidence>
<evidence type="ECO:0000313" key="1">
    <source>
        <dbReference type="EMBL" id="MEU3713603.1"/>
    </source>
</evidence>
<gene>
    <name evidence="1" type="ORF">AB0E61_26335</name>
</gene>
<dbReference type="EMBL" id="JBEZVI010000028">
    <property type="protein sequence ID" value="MEU3713603.1"/>
    <property type="molecule type" value="Genomic_DNA"/>
</dbReference>
<proteinExistence type="predicted"/>